<feature type="non-terminal residue" evidence="2">
    <location>
        <position position="1"/>
    </location>
</feature>
<feature type="compositionally biased region" description="Polar residues" evidence="1">
    <location>
        <begin position="29"/>
        <end position="40"/>
    </location>
</feature>
<sequence length="171" mass="18029">THPYGDYASVGVPVPPLPPQSSMGDGASAATTVHPDTQAQTKTEAEAVLTLPAPEALSLVTPPPAPPSSMSADMDAERQVLLPSSTSLHSRSHSVTQRVGGTNVRIHVIAAEEEGERVIGIKAKASDILQLLSSFRPWQHREGAADGHTDLETIRKNVMATIQSIASEDVQ</sequence>
<accession>A0A391NYI4</accession>
<dbReference type="AlphaFoldDB" id="A0A391NYI4"/>
<protein>
    <submittedName>
        <fullName evidence="2">Uncharacterized protein</fullName>
    </submittedName>
</protein>
<name>A0A391NYI4_9EUKA</name>
<dbReference type="EMBL" id="BDIP01003797">
    <property type="protein sequence ID" value="GCA63499.1"/>
    <property type="molecule type" value="Genomic_DNA"/>
</dbReference>
<evidence type="ECO:0000313" key="2">
    <source>
        <dbReference type="EMBL" id="GCA63499.1"/>
    </source>
</evidence>
<organism evidence="2 3">
    <name type="scientific">Kipferlia bialata</name>
    <dbReference type="NCBI Taxonomy" id="797122"/>
    <lineage>
        <taxon>Eukaryota</taxon>
        <taxon>Metamonada</taxon>
        <taxon>Carpediemonas-like organisms</taxon>
        <taxon>Kipferlia</taxon>
    </lineage>
</organism>
<evidence type="ECO:0000313" key="3">
    <source>
        <dbReference type="Proteomes" id="UP000265618"/>
    </source>
</evidence>
<dbReference type="Proteomes" id="UP000265618">
    <property type="component" value="Unassembled WGS sequence"/>
</dbReference>
<comment type="caution">
    <text evidence="2">The sequence shown here is derived from an EMBL/GenBank/DDBJ whole genome shotgun (WGS) entry which is preliminary data.</text>
</comment>
<keyword evidence="3" id="KW-1185">Reference proteome</keyword>
<evidence type="ECO:0000256" key="1">
    <source>
        <dbReference type="SAM" id="MobiDB-lite"/>
    </source>
</evidence>
<gene>
    <name evidence="2" type="ORF">KIPB_010311</name>
</gene>
<feature type="region of interest" description="Disordered" evidence="1">
    <location>
        <begin position="1"/>
        <end position="40"/>
    </location>
</feature>
<proteinExistence type="predicted"/>
<reference evidence="2 3" key="1">
    <citation type="journal article" date="2018" name="PLoS ONE">
        <title>The draft genome of Kipferlia bialata reveals reductive genome evolution in fornicate parasites.</title>
        <authorList>
            <person name="Tanifuji G."/>
            <person name="Takabayashi S."/>
            <person name="Kume K."/>
            <person name="Takagi M."/>
            <person name="Nakayama T."/>
            <person name="Kamikawa R."/>
            <person name="Inagaki Y."/>
            <person name="Hashimoto T."/>
        </authorList>
    </citation>
    <scope>NUCLEOTIDE SEQUENCE [LARGE SCALE GENOMIC DNA]</scope>
    <source>
        <strain evidence="2">NY0173</strain>
    </source>
</reference>